<keyword evidence="1 4" id="KW-0378">Hydrolase</keyword>
<evidence type="ECO:0000256" key="2">
    <source>
        <dbReference type="SAM" id="SignalP"/>
    </source>
</evidence>
<sequence length="420" mass="47642">MKKSIILLLYFFTIITCQAQSSNAFVRTNNLLAQKDFFAARDLYHSKKSSLSEVNRLITEANIDHIFNRLKSSNQKIELLFQKYNHSMSDSVKYKLYSIRQINHGKLYEYKEAFAVIDQLLNSYSQFMTNEEKQDFANTRLIWKALSGQPKQQIRITEETALKIKRDKAGLATIRVTHGKDSSAFIFDTGANLSTVTESMAKKFGMQFLEGVIDVTAITGNTVKSHIAVCPEINLGHIQVRNAVFLVFPDSALAVPAIQYQMHGIIGFPVIEALREIQITKSEELIVPLKSTIYASQNMALDFLTPIIELNGDSYTFDTGANTTILYRTYFLKHQKDIEQNYKIQELQFGGAGGTIRKQGYQITFSPTINNKVLRMDSVQVYTDVIKADEGHLSGNIGQDLIRRFDKMIISFASMSIQFK</sequence>
<reference evidence="4" key="1">
    <citation type="submission" date="2023-05" db="EMBL/GenBank/DDBJ databases">
        <authorList>
            <person name="Zhang X."/>
        </authorList>
    </citation>
    <scope>NUCLEOTIDE SEQUENCE</scope>
    <source>
        <strain evidence="4">BD1B2-1</strain>
    </source>
</reference>
<dbReference type="Gene3D" id="2.40.70.10">
    <property type="entry name" value="Acid Proteases"/>
    <property type="match status" value="2"/>
</dbReference>
<feature type="chain" id="PRO_5042230386" evidence="2">
    <location>
        <begin position="20"/>
        <end position="420"/>
    </location>
</feature>
<dbReference type="AlphaFoldDB" id="A0AAE3RCW3"/>
<dbReference type="Pfam" id="PF13650">
    <property type="entry name" value="Asp_protease_2"/>
    <property type="match status" value="1"/>
</dbReference>
<feature type="signal peptide" evidence="2">
    <location>
        <begin position="1"/>
        <end position="19"/>
    </location>
</feature>
<name>A0AAE3RCW3_9BACT</name>
<protein>
    <submittedName>
        <fullName evidence="4">Retropepsin-like aspartic protease</fullName>
        <ecNumber evidence="4">3.4.23.-</ecNumber>
    </submittedName>
</protein>
<dbReference type="RefSeq" id="WP_314517298.1">
    <property type="nucleotide sequence ID" value="NZ_JASJOU010000015.1"/>
</dbReference>
<comment type="caution">
    <text evidence="4">The sequence shown here is derived from an EMBL/GenBank/DDBJ whole genome shotgun (WGS) entry which is preliminary data.</text>
</comment>
<dbReference type="GO" id="GO:0006508">
    <property type="term" value="P:proteolysis"/>
    <property type="evidence" value="ECO:0007669"/>
    <property type="project" value="UniProtKB-KW"/>
</dbReference>
<keyword evidence="4" id="KW-0645">Protease</keyword>
<keyword evidence="2" id="KW-0732">Signal</keyword>
<dbReference type="SUPFAM" id="SSF50630">
    <property type="entry name" value="Acid proteases"/>
    <property type="match status" value="1"/>
</dbReference>
<feature type="domain" description="Peptidase A2" evidence="3">
    <location>
        <begin position="313"/>
        <end position="357"/>
    </location>
</feature>
<dbReference type="EC" id="3.4.23.-" evidence="4"/>
<organism evidence="4 5">
    <name type="scientific">Xanthocytophaga agilis</name>
    <dbReference type="NCBI Taxonomy" id="3048010"/>
    <lineage>
        <taxon>Bacteria</taxon>
        <taxon>Pseudomonadati</taxon>
        <taxon>Bacteroidota</taxon>
        <taxon>Cytophagia</taxon>
        <taxon>Cytophagales</taxon>
        <taxon>Rhodocytophagaceae</taxon>
        <taxon>Xanthocytophaga</taxon>
    </lineage>
</organism>
<evidence type="ECO:0000259" key="3">
    <source>
        <dbReference type="PROSITE" id="PS50175"/>
    </source>
</evidence>
<evidence type="ECO:0000313" key="4">
    <source>
        <dbReference type="EMBL" id="MDJ1505343.1"/>
    </source>
</evidence>
<dbReference type="GO" id="GO:0004190">
    <property type="term" value="F:aspartic-type endopeptidase activity"/>
    <property type="evidence" value="ECO:0007669"/>
    <property type="project" value="InterPro"/>
</dbReference>
<proteinExistence type="predicted"/>
<dbReference type="PROSITE" id="PS50175">
    <property type="entry name" value="ASP_PROT_RETROV"/>
    <property type="match status" value="1"/>
</dbReference>
<dbReference type="Proteomes" id="UP001232063">
    <property type="component" value="Unassembled WGS sequence"/>
</dbReference>
<dbReference type="InterPro" id="IPR021109">
    <property type="entry name" value="Peptidase_aspartic_dom_sf"/>
</dbReference>
<dbReference type="EMBL" id="JASJOU010000015">
    <property type="protein sequence ID" value="MDJ1505343.1"/>
    <property type="molecule type" value="Genomic_DNA"/>
</dbReference>
<evidence type="ECO:0000313" key="5">
    <source>
        <dbReference type="Proteomes" id="UP001232063"/>
    </source>
</evidence>
<accession>A0AAE3RCW3</accession>
<keyword evidence="5" id="KW-1185">Reference proteome</keyword>
<gene>
    <name evidence="4" type="ORF">QNI22_32100</name>
</gene>
<evidence type="ECO:0000256" key="1">
    <source>
        <dbReference type="ARBA" id="ARBA00022801"/>
    </source>
</evidence>
<dbReference type="InterPro" id="IPR001995">
    <property type="entry name" value="Peptidase_A2_cat"/>
</dbReference>